<comment type="subunit">
    <text evidence="12">Component of the replication restart primosome.</text>
</comment>
<dbReference type="InterPro" id="IPR001650">
    <property type="entry name" value="Helicase_C-like"/>
</dbReference>
<comment type="similarity">
    <text evidence="12">Belongs to the helicase family. PriA subfamily.</text>
</comment>
<dbReference type="Pfam" id="PF00270">
    <property type="entry name" value="DEAD"/>
    <property type="match status" value="1"/>
</dbReference>
<keyword evidence="9 12" id="KW-0238">DNA-binding</keyword>
<comment type="function">
    <text evidence="12">Initiates the restart of stalled replication forks, which reloads the replicative helicase on sites other than the origin of replication. Recognizes and binds to abandoned replication forks and remodels them to uncover a helicase loading site. Promotes assembly of the primosome at these replication forks.</text>
</comment>
<evidence type="ECO:0000256" key="5">
    <source>
        <dbReference type="ARBA" id="ARBA00022801"/>
    </source>
</evidence>
<dbReference type="InterPro" id="IPR014001">
    <property type="entry name" value="Helicase_ATP-bd"/>
</dbReference>
<evidence type="ECO:0000256" key="7">
    <source>
        <dbReference type="ARBA" id="ARBA00022833"/>
    </source>
</evidence>
<evidence type="ECO:0000256" key="12">
    <source>
        <dbReference type="HAMAP-Rule" id="MF_00983"/>
    </source>
</evidence>
<feature type="binding site" evidence="12">
    <location>
        <position position="504"/>
    </location>
    <ligand>
        <name>Zn(2+)</name>
        <dbReference type="ChEBI" id="CHEBI:29105"/>
        <label>1</label>
    </ligand>
</feature>
<evidence type="ECO:0000259" key="13">
    <source>
        <dbReference type="PROSITE" id="PS51192"/>
    </source>
</evidence>
<dbReference type="Pfam" id="PF17764">
    <property type="entry name" value="PriA_3primeBD"/>
    <property type="match status" value="1"/>
</dbReference>
<dbReference type="CDD" id="cd17929">
    <property type="entry name" value="DEXHc_priA"/>
    <property type="match status" value="1"/>
</dbReference>
<evidence type="ECO:0000259" key="14">
    <source>
        <dbReference type="PROSITE" id="PS51194"/>
    </source>
</evidence>
<protein>
    <recommendedName>
        <fullName evidence="12">Replication restart protein PriA</fullName>
    </recommendedName>
    <alternativeName>
        <fullName evidence="12">ATP-dependent DNA helicase PriA</fullName>
        <ecNumber evidence="12">5.6.2.4</ecNumber>
    </alternativeName>
    <alternativeName>
        <fullName evidence="12">DNA 3'-5' helicase PriA</fullName>
    </alternativeName>
</protein>
<feature type="binding site" evidence="12">
    <location>
        <position position="547"/>
    </location>
    <ligand>
        <name>Zn(2+)</name>
        <dbReference type="ChEBI" id="CHEBI:29105"/>
        <label>1</label>
    </ligand>
</feature>
<sequence length="794" mass="87899">MKDAGIYISVILPLRLEWEPCYRLPPDCRTEGDETGDGTAGTGTGSRVRVMFAGKEYIGVVSGIVPDPGMDPGRIKDVLSVEKSLERISWQEIELWRQVSSYYMCTVGEVYKAAYPMQKISSEEAIARKADRLKKREMAETAAAIRKAGMSAEWIERVLMSLEARKTALSDRKARKLELAGKSRKDSTREKHVCDAEKLGGEIVSIEARISEAKDRLAETRAFSDRLKESLSRMKDGTDTRAGRPQARDYAAATGHDGIILSADQQKAMESIRREFTDGKTVLLKGITGSGKTEIYIKLAEEAMSEGRNVLYLVPEIALGKQLEDRLRAIFGDRLLTFHSGESATRRAEVAGEIRGRTSCSIVIGTRSALFLPHRNLGLIIIDEEHDSSYKQDSPAPRYNGRDTAIMLGGIHSSHVLLGSATPSLESLYNCRSGKYALIELNKRYHGAPDAEVMLVDTLAERRKRGMSGSLSLKLLLKMEETLKNGGQTIILRSRRSYSPSLQCSSCGYIPKCPRCNVSLSYHKSSGSDTCHYCGFSVAHTGICPKCGGELAGLGAGTQKIEEEIAARFPGAKVARLDSDSAQDRKYESDAIRKFARGETDILVGTQMVTKGFDFGRLELVAVIGSDSLLAAQDFRADEKAVQILEQFRGRCGRRGHRGTFIIQTCQPDHPVYQRILHNGMDEGTDRLMEERREFGYPPFCRIIDITVRDSREDRTVAMSDRLAVSLSGKGFRFTGPYHTGSGKTSGSFIRTVRVSLPKDRHLSDSKSKLLDTVLGFEREARYQGHISIDVDPC</sequence>
<evidence type="ECO:0000256" key="6">
    <source>
        <dbReference type="ARBA" id="ARBA00022806"/>
    </source>
</evidence>
<organism evidence="15 16">
    <name type="scientific">Candidatus Cryptobacteroides excrementipullorum</name>
    <dbReference type="NCBI Taxonomy" id="2840761"/>
    <lineage>
        <taxon>Bacteria</taxon>
        <taxon>Pseudomonadati</taxon>
        <taxon>Bacteroidota</taxon>
        <taxon>Bacteroidia</taxon>
        <taxon>Bacteroidales</taxon>
        <taxon>Candidatus Cryptobacteroides</taxon>
    </lineage>
</organism>
<keyword evidence="2 12" id="KW-0235">DNA replication</keyword>
<evidence type="ECO:0000256" key="2">
    <source>
        <dbReference type="ARBA" id="ARBA00022705"/>
    </source>
</evidence>
<keyword evidence="8 12" id="KW-0067">ATP-binding</keyword>
<dbReference type="InterPro" id="IPR041222">
    <property type="entry name" value="PriA_3primeBD"/>
</dbReference>
<dbReference type="InterPro" id="IPR040498">
    <property type="entry name" value="PriA_CRR"/>
</dbReference>
<evidence type="ECO:0000313" key="15">
    <source>
        <dbReference type="EMBL" id="MBO8477529.1"/>
    </source>
</evidence>
<keyword evidence="6 12" id="KW-0347">Helicase</keyword>
<feature type="domain" description="Helicase ATP-binding" evidence="13">
    <location>
        <begin position="273"/>
        <end position="441"/>
    </location>
</feature>
<dbReference type="Pfam" id="PF00271">
    <property type="entry name" value="Helicase_C"/>
    <property type="match status" value="1"/>
</dbReference>
<dbReference type="Gene3D" id="3.40.1440.60">
    <property type="entry name" value="PriA, 3(prime) DNA-binding domain"/>
    <property type="match status" value="1"/>
</dbReference>
<dbReference type="GO" id="GO:0006269">
    <property type="term" value="P:DNA replication, synthesis of primer"/>
    <property type="evidence" value="ECO:0007669"/>
    <property type="project" value="UniProtKB-KW"/>
</dbReference>
<keyword evidence="10 12" id="KW-0413">Isomerase</keyword>
<reference evidence="15" key="2">
    <citation type="journal article" date="2021" name="PeerJ">
        <title>Extensive microbial diversity within the chicken gut microbiome revealed by metagenomics and culture.</title>
        <authorList>
            <person name="Gilroy R."/>
            <person name="Ravi A."/>
            <person name="Getino M."/>
            <person name="Pursley I."/>
            <person name="Horton D.L."/>
            <person name="Alikhan N.F."/>
            <person name="Baker D."/>
            <person name="Gharbi K."/>
            <person name="Hall N."/>
            <person name="Watson M."/>
            <person name="Adriaenssens E.M."/>
            <person name="Foster-Nyarko E."/>
            <person name="Jarju S."/>
            <person name="Secka A."/>
            <person name="Antonio M."/>
            <person name="Oren A."/>
            <person name="Chaudhuri R.R."/>
            <person name="La Ragione R."/>
            <person name="Hildebrand F."/>
            <person name="Pallen M.J."/>
        </authorList>
    </citation>
    <scope>NUCLEOTIDE SEQUENCE</scope>
    <source>
        <strain evidence="15">2478</strain>
    </source>
</reference>
<dbReference type="EMBL" id="JADILZ010000014">
    <property type="protein sequence ID" value="MBO8477529.1"/>
    <property type="molecule type" value="Genomic_DNA"/>
</dbReference>
<dbReference type="AlphaFoldDB" id="A0A9D9NKX6"/>
<dbReference type="PROSITE" id="PS51194">
    <property type="entry name" value="HELICASE_CTER"/>
    <property type="match status" value="1"/>
</dbReference>
<proteinExistence type="inferred from homology"/>
<evidence type="ECO:0000313" key="16">
    <source>
        <dbReference type="Proteomes" id="UP000823771"/>
    </source>
</evidence>
<dbReference type="GO" id="GO:0043138">
    <property type="term" value="F:3'-5' DNA helicase activity"/>
    <property type="evidence" value="ECO:0007669"/>
    <property type="project" value="UniProtKB-EC"/>
</dbReference>
<keyword evidence="3 12" id="KW-0479">Metal-binding</keyword>
<feature type="binding site" evidence="12">
    <location>
        <position position="513"/>
    </location>
    <ligand>
        <name>Zn(2+)</name>
        <dbReference type="ChEBI" id="CHEBI:29105"/>
        <label>2</label>
    </ligand>
</feature>
<evidence type="ECO:0000256" key="4">
    <source>
        <dbReference type="ARBA" id="ARBA00022741"/>
    </source>
</evidence>
<keyword evidence="4 12" id="KW-0547">Nucleotide-binding</keyword>
<dbReference type="InterPro" id="IPR005259">
    <property type="entry name" value="PriA"/>
</dbReference>
<dbReference type="GO" id="GO:1990077">
    <property type="term" value="C:primosome complex"/>
    <property type="evidence" value="ECO:0007669"/>
    <property type="project" value="UniProtKB-UniRule"/>
</dbReference>
<dbReference type="EC" id="5.6.2.4" evidence="12"/>
<dbReference type="SMART" id="SM00490">
    <property type="entry name" value="HELICc"/>
    <property type="match status" value="1"/>
</dbReference>
<comment type="cofactor">
    <cofactor evidence="12">
        <name>Zn(2+)</name>
        <dbReference type="ChEBI" id="CHEBI:29105"/>
    </cofactor>
    <text evidence="12">Binds 2 zinc ions per subunit.</text>
</comment>
<dbReference type="GO" id="GO:0003677">
    <property type="term" value="F:DNA binding"/>
    <property type="evidence" value="ECO:0007669"/>
    <property type="project" value="UniProtKB-UniRule"/>
</dbReference>
<feature type="domain" description="Helicase C-terminal" evidence="14">
    <location>
        <begin position="539"/>
        <end position="696"/>
    </location>
</feature>
<dbReference type="InterPro" id="IPR011545">
    <property type="entry name" value="DEAD/DEAH_box_helicase_dom"/>
</dbReference>
<evidence type="ECO:0000256" key="8">
    <source>
        <dbReference type="ARBA" id="ARBA00022840"/>
    </source>
</evidence>
<dbReference type="Gene3D" id="3.40.50.300">
    <property type="entry name" value="P-loop containing nucleotide triphosphate hydrolases"/>
    <property type="match status" value="2"/>
</dbReference>
<evidence type="ECO:0000256" key="1">
    <source>
        <dbReference type="ARBA" id="ARBA00022515"/>
    </source>
</evidence>
<dbReference type="Proteomes" id="UP000823771">
    <property type="component" value="Unassembled WGS sequence"/>
</dbReference>
<dbReference type="SMART" id="SM00487">
    <property type="entry name" value="DEXDc"/>
    <property type="match status" value="1"/>
</dbReference>
<dbReference type="Pfam" id="PF18319">
    <property type="entry name" value="Zn_ribbon_PriA"/>
    <property type="match status" value="1"/>
</dbReference>
<dbReference type="NCBIfam" id="TIGR00595">
    <property type="entry name" value="priA"/>
    <property type="match status" value="1"/>
</dbReference>
<dbReference type="GO" id="GO:0005524">
    <property type="term" value="F:ATP binding"/>
    <property type="evidence" value="ECO:0007669"/>
    <property type="project" value="UniProtKB-UniRule"/>
</dbReference>
<evidence type="ECO:0000256" key="3">
    <source>
        <dbReference type="ARBA" id="ARBA00022723"/>
    </source>
</evidence>
<keyword evidence="1 12" id="KW-0639">Primosome</keyword>
<dbReference type="GO" id="GO:0016787">
    <property type="term" value="F:hydrolase activity"/>
    <property type="evidence" value="ECO:0007669"/>
    <property type="project" value="UniProtKB-KW"/>
</dbReference>
<feature type="binding site" evidence="12">
    <location>
        <position position="516"/>
    </location>
    <ligand>
        <name>Zn(2+)</name>
        <dbReference type="ChEBI" id="CHEBI:29105"/>
        <label>2</label>
    </ligand>
</feature>
<feature type="binding site" evidence="12">
    <location>
        <position position="534"/>
    </location>
    <ligand>
        <name>Zn(2+)</name>
        <dbReference type="ChEBI" id="CHEBI:29105"/>
        <label>2</label>
    </ligand>
</feature>
<evidence type="ECO:0000256" key="11">
    <source>
        <dbReference type="ARBA" id="ARBA00048988"/>
    </source>
</evidence>
<dbReference type="GO" id="GO:0006302">
    <property type="term" value="P:double-strand break repair"/>
    <property type="evidence" value="ECO:0007669"/>
    <property type="project" value="InterPro"/>
</dbReference>
<comment type="catalytic activity">
    <reaction evidence="11 12">
        <text>ATP + H2O = ADP + phosphate + H(+)</text>
        <dbReference type="Rhea" id="RHEA:13065"/>
        <dbReference type="ChEBI" id="CHEBI:15377"/>
        <dbReference type="ChEBI" id="CHEBI:15378"/>
        <dbReference type="ChEBI" id="CHEBI:30616"/>
        <dbReference type="ChEBI" id="CHEBI:43474"/>
        <dbReference type="ChEBI" id="CHEBI:456216"/>
        <dbReference type="EC" id="5.6.2.4"/>
    </reaction>
</comment>
<dbReference type="GO" id="GO:0006310">
    <property type="term" value="P:DNA recombination"/>
    <property type="evidence" value="ECO:0007669"/>
    <property type="project" value="InterPro"/>
</dbReference>
<dbReference type="PANTHER" id="PTHR30580:SF0">
    <property type="entry name" value="PRIMOSOMAL PROTEIN N"/>
    <property type="match status" value="1"/>
</dbReference>
<name>A0A9D9NKX6_9BACT</name>
<evidence type="ECO:0000256" key="10">
    <source>
        <dbReference type="ARBA" id="ARBA00023235"/>
    </source>
</evidence>
<keyword evidence="5 12" id="KW-0378">Hydrolase</keyword>
<dbReference type="HAMAP" id="MF_00983">
    <property type="entry name" value="PriA"/>
    <property type="match status" value="1"/>
</dbReference>
<accession>A0A9D9NKX6</accession>
<dbReference type="InterPro" id="IPR027417">
    <property type="entry name" value="P-loop_NTPase"/>
</dbReference>
<dbReference type="InterPro" id="IPR042115">
    <property type="entry name" value="PriA_3primeBD_sf"/>
</dbReference>
<gene>
    <name evidence="12 15" type="primary">priA</name>
    <name evidence="15" type="ORF">IAB80_01320</name>
</gene>
<feature type="binding site" evidence="12">
    <location>
        <position position="507"/>
    </location>
    <ligand>
        <name>Zn(2+)</name>
        <dbReference type="ChEBI" id="CHEBI:29105"/>
        <label>1</label>
    </ligand>
</feature>
<dbReference type="GO" id="GO:0006270">
    <property type="term" value="P:DNA replication initiation"/>
    <property type="evidence" value="ECO:0007669"/>
    <property type="project" value="TreeGrafter"/>
</dbReference>
<dbReference type="PROSITE" id="PS51192">
    <property type="entry name" value="HELICASE_ATP_BIND_1"/>
    <property type="match status" value="1"/>
</dbReference>
<comment type="caution">
    <text evidence="15">The sequence shown here is derived from an EMBL/GenBank/DDBJ whole genome shotgun (WGS) entry which is preliminary data.</text>
</comment>
<reference evidence="15" key="1">
    <citation type="submission" date="2020-10" db="EMBL/GenBank/DDBJ databases">
        <authorList>
            <person name="Gilroy R."/>
        </authorList>
    </citation>
    <scope>NUCLEOTIDE SEQUENCE</scope>
    <source>
        <strain evidence="15">2478</strain>
    </source>
</reference>
<feature type="binding site" evidence="12">
    <location>
        <position position="544"/>
    </location>
    <ligand>
        <name>Zn(2+)</name>
        <dbReference type="ChEBI" id="CHEBI:29105"/>
        <label>1</label>
    </ligand>
</feature>
<evidence type="ECO:0000256" key="9">
    <source>
        <dbReference type="ARBA" id="ARBA00023125"/>
    </source>
</evidence>
<dbReference type="SUPFAM" id="SSF52540">
    <property type="entry name" value="P-loop containing nucleoside triphosphate hydrolases"/>
    <property type="match status" value="1"/>
</dbReference>
<dbReference type="FunFam" id="3.40.50.300:FF:000489">
    <property type="entry name" value="Primosome assembly protein PriA"/>
    <property type="match status" value="1"/>
</dbReference>
<keyword evidence="7 12" id="KW-0862">Zinc</keyword>
<dbReference type="PANTHER" id="PTHR30580">
    <property type="entry name" value="PRIMOSOMAL PROTEIN N"/>
    <property type="match status" value="1"/>
</dbReference>
<dbReference type="GO" id="GO:0008270">
    <property type="term" value="F:zinc ion binding"/>
    <property type="evidence" value="ECO:0007669"/>
    <property type="project" value="UniProtKB-UniRule"/>
</dbReference>
<comment type="catalytic activity">
    <reaction evidence="12">
        <text>Couples ATP hydrolysis with the unwinding of duplex DNA by translocating in the 3'-5' direction.</text>
        <dbReference type="EC" id="5.6.2.4"/>
    </reaction>
</comment>
<feature type="binding site" evidence="12">
    <location>
        <position position="531"/>
    </location>
    <ligand>
        <name>Zn(2+)</name>
        <dbReference type="ChEBI" id="CHEBI:29105"/>
        <label>2</label>
    </ligand>
</feature>